<evidence type="ECO:0000256" key="5">
    <source>
        <dbReference type="SAM" id="SignalP"/>
    </source>
</evidence>
<keyword evidence="2 4" id="KW-0378">Hydrolase</keyword>
<accession>A0ABW2C8J7</accession>
<keyword evidence="9" id="KW-1185">Reference proteome</keyword>
<dbReference type="InterPro" id="IPR052066">
    <property type="entry name" value="Glycosphingolipid_Hydrolases"/>
</dbReference>
<evidence type="ECO:0000256" key="4">
    <source>
        <dbReference type="RuleBase" id="RU361153"/>
    </source>
</evidence>
<sequence>MRRTFSLLWLVLLTAGLLQAPPTHATEPDPPQLRREDRWLVDQHGRVVLVHGMNLVFKHDPYVPPNEPSGFTADDARWLYDHGFNGARIGTLWTGVTPDRPGVADETYLAAWQRVIDQLAEHEIWMQFDFHQDQWHETYGGGGVPDWAVHRPLPYRLLPPVTAPFPLGYWTPEVSTVFDQFWANKHDLLDGWAAAWKVVAQRWRDQPYSMGYDLLNEPWAGLEWPDCLLTGCPDSYPNELQPAMERALRAIRQVDPGNIVYFEPQQFAGGREVPTNYGPVDGEDQLGYSWHNYCPQVFFESQGIPGTDVSKCQEFSEDRTQAALDQGDRMRAVGVMTEFGATDNIEALEIDTAVADRHFTSWMHWSYKTWDDPTTADSAQGMFTDDADLSTAKPRKLRTLVRTYPQATAGTPMELSFDPDTGDFHYVYRPRALGVPSVIFVSPLHYPDGYTIDVEGGHVMGPARDNRLRVAASGSGPVTITIRQR</sequence>
<evidence type="ECO:0000256" key="1">
    <source>
        <dbReference type="ARBA" id="ARBA00005641"/>
    </source>
</evidence>
<name>A0ABW2C8J7_9PSEU</name>
<evidence type="ECO:0000313" key="8">
    <source>
        <dbReference type="EMBL" id="MFC6870645.1"/>
    </source>
</evidence>
<dbReference type="InterPro" id="IPR017853">
    <property type="entry name" value="GH"/>
</dbReference>
<comment type="caution">
    <text evidence="8">The sequence shown here is derived from an EMBL/GenBank/DDBJ whole genome shotgun (WGS) entry which is preliminary data.</text>
</comment>
<dbReference type="SUPFAM" id="SSF51445">
    <property type="entry name" value="(Trans)glycosidases"/>
    <property type="match status" value="1"/>
</dbReference>
<proteinExistence type="inferred from homology"/>
<comment type="similarity">
    <text evidence="1 4">Belongs to the glycosyl hydrolase 5 (cellulase A) family.</text>
</comment>
<feature type="chain" id="PRO_5047265356" evidence="5">
    <location>
        <begin position="26"/>
        <end position="485"/>
    </location>
</feature>
<evidence type="ECO:0000259" key="7">
    <source>
        <dbReference type="Pfam" id="PF18564"/>
    </source>
</evidence>
<dbReference type="Gene3D" id="3.20.20.80">
    <property type="entry name" value="Glycosidases"/>
    <property type="match status" value="1"/>
</dbReference>
<dbReference type="Pfam" id="PF18564">
    <property type="entry name" value="Glyco_hydro_5_C"/>
    <property type="match status" value="1"/>
</dbReference>
<reference evidence="9" key="1">
    <citation type="journal article" date="2019" name="Int. J. Syst. Evol. Microbiol.">
        <title>The Global Catalogue of Microorganisms (GCM) 10K type strain sequencing project: providing services to taxonomists for standard genome sequencing and annotation.</title>
        <authorList>
            <consortium name="The Broad Institute Genomics Platform"/>
            <consortium name="The Broad Institute Genome Sequencing Center for Infectious Disease"/>
            <person name="Wu L."/>
            <person name="Ma J."/>
        </authorList>
    </citation>
    <scope>NUCLEOTIDE SEQUENCE [LARGE SCALE GENOMIC DNA]</scope>
    <source>
        <strain evidence="9">KCTC 32255</strain>
    </source>
</reference>
<dbReference type="Pfam" id="PF00150">
    <property type="entry name" value="Cellulase"/>
    <property type="match status" value="1"/>
</dbReference>
<feature type="domain" description="Glycoside hydrolase family 5" evidence="6">
    <location>
        <begin position="45"/>
        <end position="367"/>
    </location>
</feature>
<feature type="signal peptide" evidence="5">
    <location>
        <begin position="1"/>
        <end position="25"/>
    </location>
</feature>
<protein>
    <submittedName>
        <fullName evidence="8">Cellulase family glycosylhydrolase</fullName>
    </submittedName>
</protein>
<dbReference type="PANTHER" id="PTHR31308:SF3">
    <property type="entry name" value="ENDOGLYCOCERAMIDASE"/>
    <property type="match status" value="1"/>
</dbReference>
<dbReference type="InterPro" id="IPR041036">
    <property type="entry name" value="GH5_C"/>
</dbReference>
<dbReference type="EMBL" id="JBHSXX010000001">
    <property type="protein sequence ID" value="MFC6870645.1"/>
    <property type="molecule type" value="Genomic_DNA"/>
</dbReference>
<evidence type="ECO:0000313" key="9">
    <source>
        <dbReference type="Proteomes" id="UP001596337"/>
    </source>
</evidence>
<dbReference type="InterPro" id="IPR001547">
    <property type="entry name" value="Glyco_hydro_5"/>
</dbReference>
<dbReference type="Gene3D" id="2.60.40.1180">
    <property type="entry name" value="Golgi alpha-mannosidase II"/>
    <property type="match status" value="1"/>
</dbReference>
<evidence type="ECO:0000256" key="3">
    <source>
        <dbReference type="ARBA" id="ARBA00023295"/>
    </source>
</evidence>
<dbReference type="InterPro" id="IPR013780">
    <property type="entry name" value="Glyco_hydro_b"/>
</dbReference>
<dbReference type="RefSeq" id="WP_345404929.1">
    <property type="nucleotide sequence ID" value="NZ_BAABLA010000119.1"/>
</dbReference>
<evidence type="ECO:0000259" key="6">
    <source>
        <dbReference type="Pfam" id="PF00150"/>
    </source>
</evidence>
<feature type="domain" description="Glycoside hydrolase family 5 C-terminal" evidence="7">
    <location>
        <begin position="402"/>
        <end position="482"/>
    </location>
</feature>
<organism evidence="8 9">
    <name type="scientific">Haloechinothrix salitolerans</name>
    <dbReference type="NCBI Taxonomy" id="926830"/>
    <lineage>
        <taxon>Bacteria</taxon>
        <taxon>Bacillati</taxon>
        <taxon>Actinomycetota</taxon>
        <taxon>Actinomycetes</taxon>
        <taxon>Pseudonocardiales</taxon>
        <taxon>Pseudonocardiaceae</taxon>
        <taxon>Haloechinothrix</taxon>
    </lineage>
</organism>
<evidence type="ECO:0000256" key="2">
    <source>
        <dbReference type="ARBA" id="ARBA00022801"/>
    </source>
</evidence>
<dbReference type="Proteomes" id="UP001596337">
    <property type="component" value="Unassembled WGS sequence"/>
</dbReference>
<gene>
    <name evidence="8" type="ORF">ACFQGD_26285</name>
</gene>
<keyword evidence="3 4" id="KW-0326">Glycosidase</keyword>
<keyword evidence="5" id="KW-0732">Signal</keyword>
<dbReference type="PANTHER" id="PTHR31308">
    <property type="match status" value="1"/>
</dbReference>